<name>A0A0W8F367_9ZZZZ</name>
<evidence type="ECO:0000313" key="2">
    <source>
        <dbReference type="EMBL" id="KUG15026.1"/>
    </source>
</evidence>
<gene>
    <name evidence="2" type="ORF">ASZ90_015338</name>
</gene>
<proteinExistence type="predicted"/>
<feature type="region of interest" description="Disordered" evidence="1">
    <location>
        <begin position="29"/>
        <end position="49"/>
    </location>
</feature>
<feature type="compositionally biased region" description="Basic and acidic residues" evidence="1">
    <location>
        <begin position="31"/>
        <end position="49"/>
    </location>
</feature>
<protein>
    <submittedName>
        <fullName evidence="2">Uncharacterized protein</fullName>
    </submittedName>
</protein>
<reference evidence="2" key="1">
    <citation type="journal article" date="2015" name="Proc. Natl. Acad. Sci. U.S.A.">
        <title>Networks of energetic and metabolic interactions define dynamics in microbial communities.</title>
        <authorList>
            <person name="Embree M."/>
            <person name="Liu J.K."/>
            <person name="Al-Bassam M.M."/>
            <person name="Zengler K."/>
        </authorList>
    </citation>
    <scope>NUCLEOTIDE SEQUENCE</scope>
</reference>
<comment type="caution">
    <text evidence="2">The sequence shown here is derived from an EMBL/GenBank/DDBJ whole genome shotgun (WGS) entry which is preliminary data.</text>
</comment>
<sequence length="49" mass="5423">MINPENRFWEASAALPLLEKQLDLQSGADLICDKPGEPLPGSERRTFAP</sequence>
<dbReference type="EMBL" id="LNQE01001595">
    <property type="protein sequence ID" value="KUG15026.1"/>
    <property type="molecule type" value="Genomic_DNA"/>
</dbReference>
<organism evidence="2">
    <name type="scientific">hydrocarbon metagenome</name>
    <dbReference type="NCBI Taxonomy" id="938273"/>
    <lineage>
        <taxon>unclassified sequences</taxon>
        <taxon>metagenomes</taxon>
        <taxon>ecological metagenomes</taxon>
    </lineage>
</organism>
<dbReference type="AlphaFoldDB" id="A0A0W8F367"/>
<evidence type="ECO:0000256" key="1">
    <source>
        <dbReference type="SAM" id="MobiDB-lite"/>
    </source>
</evidence>
<accession>A0A0W8F367</accession>